<evidence type="ECO:0000313" key="4">
    <source>
        <dbReference type="WBParaSite" id="GPUH_0000039501-mRNA-1"/>
    </source>
</evidence>
<reference evidence="4" key="1">
    <citation type="submission" date="2016-06" db="UniProtKB">
        <authorList>
            <consortium name="WormBaseParasite"/>
        </authorList>
    </citation>
    <scope>IDENTIFICATION</scope>
</reference>
<protein>
    <submittedName>
        <fullName evidence="4">Secreted protein</fullName>
    </submittedName>
</protein>
<dbReference type="EMBL" id="UYRT01000334">
    <property type="protein sequence ID" value="VDK28022.1"/>
    <property type="molecule type" value="Genomic_DNA"/>
</dbReference>
<sequence length="88" mass="9391">MLLWLWKCLGDVVSVVDMAGATVIVEDVVDGVAVVVHAVTVSTTGVVAGVYMLEVSVRVSRSTESTTHSIVWIYAYRAVNNSRASCCS</sequence>
<reference evidence="2 3" key="2">
    <citation type="submission" date="2018-11" db="EMBL/GenBank/DDBJ databases">
        <authorList>
            <consortium name="Pathogen Informatics"/>
        </authorList>
    </citation>
    <scope>NUCLEOTIDE SEQUENCE [LARGE SCALE GENOMIC DNA]</scope>
</reference>
<dbReference type="AlphaFoldDB" id="A0A183CVA5"/>
<dbReference type="WBParaSite" id="GPUH_0000039501-mRNA-1">
    <property type="protein sequence ID" value="GPUH_0000039501-mRNA-1"/>
    <property type="gene ID" value="GPUH_0000039501"/>
</dbReference>
<evidence type="ECO:0000313" key="3">
    <source>
        <dbReference type="Proteomes" id="UP000271098"/>
    </source>
</evidence>
<dbReference type="Proteomes" id="UP000271098">
    <property type="component" value="Unassembled WGS sequence"/>
</dbReference>
<evidence type="ECO:0000313" key="2">
    <source>
        <dbReference type="EMBL" id="VDK28022.1"/>
    </source>
</evidence>
<organism evidence="4">
    <name type="scientific">Gongylonema pulchrum</name>
    <dbReference type="NCBI Taxonomy" id="637853"/>
    <lineage>
        <taxon>Eukaryota</taxon>
        <taxon>Metazoa</taxon>
        <taxon>Ecdysozoa</taxon>
        <taxon>Nematoda</taxon>
        <taxon>Chromadorea</taxon>
        <taxon>Rhabditida</taxon>
        <taxon>Spirurina</taxon>
        <taxon>Spiruromorpha</taxon>
        <taxon>Spiruroidea</taxon>
        <taxon>Gongylonematidae</taxon>
        <taxon>Gongylonema</taxon>
    </lineage>
</organism>
<name>A0A183CVA5_9BILA</name>
<proteinExistence type="predicted"/>
<keyword evidence="1" id="KW-1133">Transmembrane helix</keyword>
<evidence type="ECO:0000256" key="1">
    <source>
        <dbReference type="SAM" id="Phobius"/>
    </source>
</evidence>
<keyword evidence="1" id="KW-0812">Transmembrane</keyword>
<keyword evidence="3" id="KW-1185">Reference proteome</keyword>
<keyword evidence="1" id="KW-0472">Membrane</keyword>
<feature type="transmembrane region" description="Helical" evidence="1">
    <location>
        <begin position="32"/>
        <end position="53"/>
    </location>
</feature>
<gene>
    <name evidence="2" type="ORF">GPUH_LOCUS396</name>
</gene>
<accession>A0A183CVA5</accession>